<gene>
    <name evidence="2" type="ORF">LIER_22086</name>
</gene>
<dbReference type="AlphaFoldDB" id="A0AAV3QWS0"/>
<feature type="compositionally biased region" description="Basic and acidic residues" evidence="1">
    <location>
        <begin position="1"/>
        <end position="14"/>
    </location>
</feature>
<sequence length="113" mass="12597">MDHDPEPSALKSKENPSPTMNRRDAYIHDMGSSKCRVAHFRRDDGAKGSTFPPPCVNRRHVILDALKGRVAGPWQPLSAPLTTMLLPSLESSNKHQSKETTTTKKERGKHAQK</sequence>
<reference evidence="2 3" key="1">
    <citation type="submission" date="2024-01" db="EMBL/GenBank/DDBJ databases">
        <title>The complete chloroplast genome sequence of Lithospermum erythrorhizon: insights into the phylogenetic relationship among Boraginaceae species and the maternal lineages of purple gromwells.</title>
        <authorList>
            <person name="Okada T."/>
            <person name="Watanabe K."/>
        </authorList>
    </citation>
    <scope>NUCLEOTIDE SEQUENCE [LARGE SCALE GENOMIC DNA]</scope>
</reference>
<name>A0AAV3QWS0_LITER</name>
<evidence type="ECO:0000313" key="3">
    <source>
        <dbReference type="Proteomes" id="UP001454036"/>
    </source>
</evidence>
<dbReference type="EMBL" id="BAABME010005955">
    <property type="protein sequence ID" value="GAA0167073.1"/>
    <property type="molecule type" value="Genomic_DNA"/>
</dbReference>
<feature type="compositionally biased region" description="Basic and acidic residues" evidence="1">
    <location>
        <begin position="92"/>
        <end position="105"/>
    </location>
</feature>
<feature type="region of interest" description="Disordered" evidence="1">
    <location>
        <begin position="1"/>
        <end position="25"/>
    </location>
</feature>
<comment type="caution">
    <text evidence="2">The sequence shown here is derived from an EMBL/GenBank/DDBJ whole genome shotgun (WGS) entry which is preliminary data.</text>
</comment>
<evidence type="ECO:0000256" key="1">
    <source>
        <dbReference type="SAM" id="MobiDB-lite"/>
    </source>
</evidence>
<proteinExistence type="predicted"/>
<evidence type="ECO:0000313" key="2">
    <source>
        <dbReference type="EMBL" id="GAA0167073.1"/>
    </source>
</evidence>
<keyword evidence="3" id="KW-1185">Reference proteome</keyword>
<accession>A0AAV3QWS0</accession>
<feature type="region of interest" description="Disordered" evidence="1">
    <location>
        <begin position="87"/>
        <end position="113"/>
    </location>
</feature>
<dbReference type="Proteomes" id="UP001454036">
    <property type="component" value="Unassembled WGS sequence"/>
</dbReference>
<organism evidence="2 3">
    <name type="scientific">Lithospermum erythrorhizon</name>
    <name type="common">Purple gromwell</name>
    <name type="synonym">Lithospermum officinale var. erythrorhizon</name>
    <dbReference type="NCBI Taxonomy" id="34254"/>
    <lineage>
        <taxon>Eukaryota</taxon>
        <taxon>Viridiplantae</taxon>
        <taxon>Streptophyta</taxon>
        <taxon>Embryophyta</taxon>
        <taxon>Tracheophyta</taxon>
        <taxon>Spermatophyta</taxon>
        <taxon>Magnoliopsida</taxon>
        <taxon>eudicotyledons</taxon>
        <taxon>Gunneridae</taxon>
        <taxon>Pentapetalae</taxon>
        <taxon>asterids</taxon>
        <taxon>lamiids</taxon>
        <taxon>Boraginales</taxon>
        <taxon>Boraginaceae</taxon>
        <taxon>Boraginoideae</taxon>
        <taxon>Lithospermeae</taxon>
        <taxon>Lithospermum</taxon>
    </lineage>
</organism>
<protein>
    <submittedName>
        <fullName evidence="2">Uncharacterized protein</fullName>
    </submittedName>
</protein>